<evidence type="ECO:0000259" key="1">
    <source>
        <dbReference type="Pfam" id="PF12146"/>
    </source>
</evidence>
<comment type="caution">
    <text evidence="2">The sequence shown here is derived from an EMBL/GenBank/DDBJ whole genome shotgun (WGS) entry which is preliminary data.</text>
</comment>
<proteinExistence type="predicted"/>
<evidence type="ECO:0000313" key="3">
    <source>
        <dbReference type="Proteomes" id="UP000609064"/>
    </source>
</evidence>
<dbReference type="EMBL" id="BMKK01000001">
    <property type="protein sequence ID" value="GGD46520.1"/>
    <property type="molecule type" value="Genomic_DNA"/>
</dbReference>
<evidence type="ECO:0000313" key="2">
    <source>
        <dbReference type="EMBL" id="GGD46520.1"/>
    </source>
</evidence>
<name>A0A917DL61_9BACT</name>
<keyword evidence="2" id="KW-0378">Hydrolase</keyword>
<dbReference type="InterPro" id="IPR022742">
    <property type="entry name" value="Hydrolase_4"/>
</dbReference>
<reference evidence="2" key="1">
    <citation type="journal article" date="2014" name="Int. J. Syst. Evol. Microbiol.">
        <title>Complete genome sequence of Corynebacterium casei LMG S-19264T (=DSM 44701T), isolated from a smear-ripened cheese.</title>
        <authorList>
            <consortium name="US DOE Joint Genome Institute (JGI-PGF)"/>
            <person name="Walter F."/>
            <person name="Albersmeier A."/>
            <person name="Kalinowski J."/>
            <person name="Ruckert C."/>
        </authorList>
    </citation>
    <scope>NUCLEOTIDE SEQUENCE</scope>
    <source>
        <strain evidence="2">CGMCC 1.15958</strain>
    </source>
</reference>
<dbReference type="RefSeq" id="WP_188764746.1">
    <property type="nucleotide sequence ID" value="NZ_BMKK01000001.1"/>
</dbReference>
<dbReference type="PANTHER" id="PTHR42886">
    <property type="entry name" value="RE40534P-RELATED"/>
    <property type="match status" value="1"/>
</dbReference>
<dbReference type="AlphaFoldDB" id="A0A917DL61"/>
<dbReference type="SUPFAM" id="SSF53474">
    <property type="entry name" value="alpha/beta-Hydrolases"/>
    <property type="match status" value="1"/>
</dbReference>
<protein>
    <submittedName>
        <fullName evidence="2">Alpha/beta hydrolase</fullName>
    </submittedName>
</protein>
<dbReference type="Gene3D" id="3.40.50.1820">
    <property type="entry name" value="alpha/beta hydrolase"/>
    <property type="match status" value="1"/>
</dbReference>
<dbReference type="InterPro" id="IPR029058">
    <property type="entry name" value="AB_hydrolase_fold"/>
</dbReference>
<sequence length="278" mass="31733">MPTTQRIIAKSTGVYFNILAYLHPQKLRKDGFNLFCTPFARKLKPHHEAFLETGKAVVLRVDGNQIQTYRWGNGSKKVVLVHGWASHSFRWKSYIEALVKNDFTVLAFDAPAHGNSTGKIMNLVIYERALSEFLRINTDTWAIIGHSIGAFASTYYLSLNPQSHIKKAVILAAPGSVEEFFEFYRQQLGLSAKALRLIIEQFEKEIKHKPSYFSAVDFAQKIQTEALIIHDKTDKSTKYTDSEKLSRAWVGSTLKITERLGHELKNDDLLQEIIKFIK</sequence>
<dbReference type="PANTHER" id="PTHR42886:SF29">
    <property type="entry name" value="PUMMELIG, ISOFORM A"/>
    <property type="match status" value="1"/>
</dbReference>
<dbReference type="GO" id="GO:0016787">
    <property type="term" value="F:hydrolase activity"/>
    <property type="evidence" value="ECO:0007669"/>
    <property type="project" value="UniProtKB-KW"/>
</dbReference>
<dbReference type="Proteomes" id="UP000609064">
    <property type="component" value="Unassembled WGS sequence"/>
</dbReference>
<accession>A0A917DL61</accession>
<feature type="domain" description="Serine aminopeptidase S33" evidence="1">
    <location>
        <begin position="76"/>
        <end position="196"/>
    </location>
</feature>
<organism evidence="2 3">
    <name type="scientific">Emticicia aquatilis</name>
    <dbReference type="NCBI Taxonomy" id="1537369"/>
    <lineage>
        <taxon>Bacteria</taxon>
        <taxon>Pseudomonadati</taxon>
        <taxon>Bacteroidota</taxon>
        <taxon>Cytophagia</taxon>
        <taxon>Cytophagales</taxon>
        <taxon>Leadbetterellaceae</taxon>
        <taxon>Emticicia</taxon>
    </lineage>
</organism>
<dbReference type="Pfam" id="PF12146">
    <property type="entry name" value="Hydrolase_4"/>
    <property type="match status" value="1"/>
</dbReference>
<keyword evidence="3" id="KW-1185">Reference proteome</keyword>
<reference evidence="2" key="2">
    <citation type="submission" date="2020-09" db="EMBL/GenBank/DDBJ databases">
        <authorList>
            <person name="Sun Q."/>
            <person name="Zhou Y."/>
        </authorList>
    </citation>
    <scope>NUCLEOTIDE SEQUENCE</scope>
    <source>
        <strain evidence="2">CGMCC 1.15958</strain>
    </source>
</reference>
<gene>
    <name evidence="2" type="ORF">GCM10011514_08210</name>
</gene>